<evidence type="ECO:0000256" key="2">
    <source>
        <dbReference type="ARBA" id="ARBA00022598"/>
    </source>
</evidence>
<dbReference type="CDD" id="cd01740">
    <property type="entry name" value="GATase1_FGAR_AT"/>
    <property type="match status" value="1"/>
</dbReference>
<dbReference type="SUPFAM" id="SSF52317">
    <property type="entry name" value="Class I glutamine amidotransferase-like"/>
    <property type="match status" value="1"/>
</dbReference>
<dbReference type="GO" id="GO:0005524">
    <property type="term" value="F:ATP binding"/>
    <property type="evidence" value="ECO:0007669"/>
    <property type="project" value="UniProtKB-KW"/>
</dbReference>
<feature type="active site" evidence="8">
    <location>
        <position position="185"/>
    </location>
</feature>
<dbReference type="Proteomes" id="UP000236248">
    <property type="component" value="Chromosome NCAV"/>
</dbReference>
<dbReference type="GO" id="GO:0005737">
    <property type="term" value="C:cytoplasm"/>
    <property type="evidence" value="ECO:0007669"/>
    <property type="project" value="UniProtKB-SubCell"/>
</dbReference>
<reference evidence="10" key="1">
    <citation type="submission" date="2018-01" db="EMBL/GenBank/DDBJ databases">
        <authorList>
            <person name="Kerou L M."/>
        </authorList>
    </citation>
    <scope>NUCLEOTIDE SEQUENCE [LARGE SCALE GENOMIC DNA]</scope>
    <source>
        <strain evidence="10">SCU2</strain>
    </source>
</reference>
<dbReference type="NCBIfam" id="NF002957">
    <property type="entry name" value="PRK03619.1"/>
    <property type="match status" value="1"/>
</dbReference>
<keyword evidence="3 8" id="KW-0547">Nucleotide-binding</keyword>
<keyword evidence="10" id="KW-1185">Reference proteome</keyword>
<dbReference type="Gene3D" id="3.40.50.880">
    <property type="match status" value="1"/>
</dbReference>
<evidence type="ECO:0000256" key="4">
    <source>
        <dbReference type="ARBA" id="ARBA00022755"/>
    </source>
</evidence>
<dbReference type="EC" id="6.3.5.3" evidence="8"/>
<dbReference type="GO" id="GO:0006189">
    <property type="term" value="P:'de novo' IMP biosynthetic process"/>
    <property type="evidence" value="ECO:0007669"/>
    <property type="project" value="UniProtKB-UniRule"/>
</dbReference>
<organism evidence="9 10">
    <name type="scientific">Candidatus Nitrosocaldus cavascurensis</name>
    <dbReference type="NCBI Taxonomy" id="2058097"/>
    <lineage>
        <taxon>Archaea</taxon>
        <taxon>Nitrososphaerota</taxon>
        <taxon>Nitrososphaeria</taxon>
        <taxon>Candidatus Nitrosocaldales</taxon>
        <taxon>Candidatus Nitrosocaldaceae</taxon>
        <taxon>Candidatus Nitrosocaldus</taxon>
    </lineage>
</organism>
<name>A0A2K5AQU7_9ARCH</name>
<keyword evidence="7 8" id="KW-0315">Glutamine amidotransferase</keyword>
<dbReference type="SMART" id="SM01211">
    <property type="entry name" value="GATase_5"/>
    <property type="match status" value="1"/>
</dbReference>
<dbReference type="AlphaFoldDB" id="A0A2K5AQU7"/>
<dbReference type="KEGG" id="ncv:NCAV_0843"/>
<evidence type="ECO:0000256" key="7">
    <source>
        <dbReference type="ARBA" id="ARBA00022962"/>
    </source>
</evidence>
<comment type="catalytic activity">
    <reaction evidence="8">
        <text>L-glutamine + H2O = L-glutamate + NH4(+)</text>
        <dbReference type="Rhea" id="RHEA:15889"/>
        <dbReference type="ChEBI" id="CHEBI:15377"/>
        <dbReference type="ChEBI" id="CHEBI:28938"/>
        <dbReference type="ChEBI" id="CHEBI:29985"/>
        <dbReference type="ChEBI" id="CHEBI:58359"/>
        <dbReference type="EC" id="3.5.1.2"/>
    </reaction>
</comment>
<accession>A0A2K5AQU7</accession>
<evidence type="ECO:0000256" key="3">
    <source>
        <dbReference type="ARBA" id="ARBA00022741"/>
    </source>
</evidence>
<comment type="pathway">
    <text evidence="8">Purine metabolism; IMP biosynthesis via de novo pathway; 5-amino-1-(5-phospho-D-ribosyl)imidazole from N(2)-formyl-N(1)-(5-phospho-D-ribosyl)glycinamide: step 1/2.</text>
</comment>
<dbReference type="GO" id="GO:0004642">
    <property type="term" value="F:phosphoribosylformylglycinamidine synthase activity"/>
    <property type="evidence" value="ECO:0007669"/>
    <property type="project" value="UniProtKB-UniRule"/>
</dbReference>
<gene>
    <name evidence="8 9" type="primary">purQ</name>
    <name evidence="9" type="ORF">NCAV_0843</name>
</gene>
<dbReference type="NCBIfam" id="TIGR01737">
    <property type="entry name" value="FGAM_synth_I"/>
    <property type="match status" value="1"/>
</dbReference>
<keyword evidence="2 8" id="KW-0436">Ligase</keyword>
<proteinExistence type="inferred from homology"/>
<keyword evidence="5 8" id="KW-0378">Hydrolase</keyword>
<keyword evidence="1 8" id="KW-0963">Cytoplasm</keyword>
<dbReference type="Pfam" id="PF13507">
    <property type="entry name" value="GATase_5"/>
    <property type="match status" value="1"/>
</dbReference>
<comment type="catalytic activity">
    <reaction evidence="8">
        <text>N(2)-formyl-N(1)-(5-phospho-beta-D-ribosyl)glycinamide + L-glutamine + ATP + H2O = 2-formamido-N(1)-(5-O-phospho-beta-D-ribosyl)acetamidine + L-glutamate + ADP + phosphate + H(+)</text>
        <dbReference type="Rhea" id="RHEA:17129"/>
        <dbReference type="ChEBI" id="CHEBI:15377"/>
        <dbReference type="ChEBI" id="CHEBI:15378"/>
        <dbReference type="ChEBI" id="CHEBI:29985"/>
        <dbReference type="ChEBI" id="CHEBI:30616"/>
        <dbReference type="ChEBI" id="CHEBI:43474"/>
        <dbReference type="ChEBI" id="CHEBI:58359"/>
        <dbReference type="ChEBI" id="CHEBI:147286"/>
        <dbReference type="ChEBI" id="CHEBI:147287"/>
        <dbReference type="ChEBI" id="CHEBI:456216"/>
        <dbReference type="EC" id="6.3.5.3"/>
    </reaction>
</comment>
<protein>
    <recommendedName>
        <fullName evidence="8">Phosphoribosylformylglycinamidine synthase subunit PurQ</fullName>
        <shortName evidence="8">FGAM synthase</shortName>
        <ecNumber evidence="8">6.3.5.3</ecNumber>
    </recommendedName>
    <alternativeName>
        <fullName evidence="8">Formylglycinamide ribonucleotide amidotransferase subunit I</fullName>
        <shortName evidence="8">FGAR amidotransferase I</shortName>
        <shortName evidence="8">FGAR-AT I</shortName>
    </alternativeName>
    <alternativeName>
        <fullName evidence="8">Glutaminase PurQ</fullName>
        <ecNumber evidence="8">3.5.1.2</ecNumber>
    </alternativeName>
    <alternativeName>
        <fullName evidence="8">Phosphoribosylformylglycinamidine synthase subunit I</fullName>
    </alternativeName>
</protein>
<dbReference type="EMBL" id="LT981265">
    <property type="protein sequence ID" value="SPC34021.1"/>
    <property type="molecule type" value="Genomic_DNA"/>
</dbReference>
<evidence type="ECO:0000313" key="9">
    <source>
        <dbReference type="EMBL" id="SPC34021.1"/>
    </source>
</evidence>
<evidence type="ECO:0000256" key="8">
    <source>
        <dbReference type="HAMAP-Rule" id="MF_00421"/>
    </source>
</evidence>
<evidence type="ECO:0000256" key="5">
    <source>
        <dbReference type="ARBA" id="ARBA00022801"/>
    </source>
</evidence>
<dbReference type="InterPro" id="IPR029062">
    <property type="entry name" value="Class_I_gatase-like"/>
</dbReference>
<dbReference type="InterPro" id="IPR010075">
    <property type="entry name" value="PRibForGlyAmidine_synth_PurQ"/>
</dbReference>
<dbReference type="PIRSF" id="PIRSF001586">
    <property type="entry name" value="FGAM_synth_I"/>
    <property type="match status" value="1"/>
</dbReference>
<comment type="subcellular location">
    <subcellularLocation>
        <location evidence="8">Cytoplasm</location>
    </subcellularLocation>
</comment>
<dbReference type="GO" id="GO:0004359">
    <property type="term" value="F:glutaminase activity"/>
    <property type="evidence" value="ECO:0007669"/>
    <property type="project" value="UniProtKB-EC"/>
</dbReference>
<dbReference type="PROSITE" id="PS51273">
    <property type="entry name" value="GATASE_TYPE_1"/>
    <property type="match status" value="1"/>
</dbReference>
<dbReference type="UniPathway" id="UPA00074">
    <property type="reaction ID" value="UER00128"/>
</dbReference>
<keyword evidence="4 8" id="KW-0658">Purine biosynthesis</keyword>
<keyword evidence="6 8" id="KW-0067">ATP-binding</keyword>
<feature type="active site" description="Nucleophile" evidence="8">
    <location>
        <position position="75"/>
    </location>
</feature>
<dbReference type="PANTHER" id="PTHR47552:SF1">
    <property type="entry name" value="PHOSPHORIBOSYLFORMYLGLYCINAMIDINE SYNTHASE SUBUNIT PURQ"/>
    <property type="match status" value="1"/>
</dbReference>
<dbReference type="EC" id="3.5.1.2" evidence="8"/>
<dbReference type="HAMAP" id="MF_00421">
    <property type="entry name" value="PurQ"/>
    <property type="match status" value="1"/>
</dbReference>
<dbReference type="PANTHER" id="PTHR47552">
    <property type="entry name" value="PHOSPHORIBOSYLFORMYLGLYCINAMIDINE SYNTHASE SUBUNIT PURQ"/>
    <property type="match status" value="1"/>
</dbReference>
<sequence>MTGIYHVLKNIMHVDAEFIWHKREDLNSHHYDAIVIPGGFAYADRLRAGVIAAFSPVMQAVKRLARDGLPVLGICNGFQILVESGLLPGAFMRNDSLTFTCRWTRLRLDVDGSRTPFTLLLERGMRLNIPVANQEGKYYVDEDTLREMERNEQIVFRYEDNPNGSLHDIGGVCNVEGNVLGMMPHPERACEIMLTPQYMHNSTLLHGYGDGIVIFRSLISYLYGKGEHP</sequence>
<feature type="active site" evidence="8">
    <location>
        <position position="187"/>
    </location>
</feature>
<evidence type="ECO:0000313" key="10">
    <source>
        <dbReference type="Proteomes" id="UP000236248"/>
    </source>
</evidence>
<evidence type="ECO:0000256" key="6">
    <source>
        <dbReference type="ARBA" id="ARBA00022840"/>
    </source>
</evidence>
<comment type="function">
    <text evidence="8">Part of the phosphoribosylformylglycinamidine synthase complex involved in the purines biosynthetic pathway. Catalyzes the ATP-dependent conversion of formylglycinamide ribonucleotide (FGAR) and glutamine to yield formylglycinamidine ribonucleotide (FGAM) and glutamate. The FGAM synthase complex is composed of three subunits. PurQ produces an ammonia molecule by converting glutamine to glutamate. PurL transfers the ammonia molecule to FGAR to form FGAM in an ATP-dependent manner. PurS interacts with PurQ and PurL and is thought to assist in the transfer of the ammonia molecule from PurQ to PurL.</text>
</comment>
<comment type="subunit">
    <text evidence="8">Part of the FGAM synthase complex composed of 1 PurL, 1 PurQ and 2 PurS subunits.</text>
</comment>
<evidence type="ECO:0000256" key="1">
    <source>
        <dbReference type="ARBA" id="ARBA00022490"/>
    </source>
</evidence>